<comment type="subcellular location">
    <subcellularLocation>
        <location evidence="1">Cell outer membrane</location>
    </subcellularLocation>
</comment>
<evidence type="ECO:0000256" key="5">
    <source>
        <dbReference type="ARBA" id="ARBA00038306"/>
    </source>
</evidence>
<keyword evidence="2 6" id="KW-0732">Signal</keyword>
<keyword evidence="9" id="KW-1185">Reference proteome</keyword>
<dbReference type="Pfam" id="PF13505">
    <property type="entry name" value="OMP_b-brl"/>
    <property type="match status" value="1"/>
</dbReference>
<keyword evidence="4" id="KW-0998">Cell outer membrane</keyword>
<sequence>MRTGFYRAIAFSAALGIFAMASVPASAQDYGLYDSTSYYGSSAMGSDSTFEGWWLGATIGGSTVSYSTSPGSVDSDGFIGGVIGGFSWQHGPFVIGLEGDYMGADIEGGGSINNGANKAKIGFDNLADLRMRLGYTITPNLLLFGTLGGAWAGADVYMSGPGGGFRETSFTGWSAGGGAEYAFQKDWSLRLDYQFTDFGEESVKFQGGNKQTFDPDSNSFRGSVIYRF</sequence>
<evidence type="ECO:0000259" key="7">
    <source>
        <dbReference type="Pfam" id="PF13505"/>
    </source>
</evidence>
<organism evidence="8 9">
    <name type="scientific">Methyloceanibacter caenitepidi</name>
    <dbReference type="NCBI Taxonomy" id="1384459"/>
    <lineage>
        <taxon>Bacteria</taxon>
        <taxon>Pseudomonadati</taxon>
        <taxon>Pseudomonadota</taxon>
        <taxon>Alphaproteobacteria</taxon>
        <taxon>Hyphomicrobiales</taxon>
        <taxon>Hyphomicrobiaceae</taxon>
        <taxon>Methyloceanibacter</taxon>
    </lineage>
</organism>
<dbReference type="KEGG" id="mcg:GL4_2641"/>
<feature type="chain" id="PRO_5002054516" evidence="6">
    <location>
        <begin position="28"/>
        <end position="228"/>
    </location>
</feature>
<dbReference type="Proteomes" id="UP000031643">
    <property type="component" value="Chromosome"/>
</dbReference>
<comment type="similarity">
    <text evidence="5">Belongs to the Omp25/RopB family.</text>
</comment>
<feature type="domain" description="Outer membrane protein beta-barrel" evidence="7">
    <location>
        <begin position="29"/>
        <end position="228"/>
    </location>
</feature>
<dbReference type="AlphaFoldDB" id="A0A0A8K591"/>
<evidence type="ECO:0000256" key="6">
    <source>
        <dbReference type="SAM" id="SignalP"/>
    </source>
</evidence>
<reference evidence="8 9" key="1">
    <citation type="submission" date="2014-09" db="EMBL/GenBank/DDBJ databases">
        <title>Genome sequencing of Methyloceanibacter caenitepidi Gela4.</title>
        <authorList>
            <person name="Takeuchi M."/>
            <person name="Susumu S."/>
            <person name="Kamagata Y."/>
            <person name="Oshima K."/>
            <person name="Hattori M."/>
            <person name="Iwasaki W."/>
        </authorList>
    </citation>
    <scope>NUCLEOTIDE SEQUENCE [LARGE SCALE GENOMIC DNA]</scope>
    <source>
        <strain evidence="8 9">Gela4</strain>
    </source>
</reference>
<evidence type="ECO:0000313" key="8">
    <source>
        <dbReference type="EMBL" id="BAQ18075.1"/>
    </source>
</evidence>
<dbReference type="SUPFAM" id="SSF56925">
    <property type="entry name" value="OMPA-like"/>
    <property type="match status" value="1"/>
</dbReference>
<accession>A0A0A8K591</accession>
<protein>
    <submittedName>
        <fullName evidence="8">Outer membrane protein</fullName>
    </submittedName>
</protein>
<evidence type="ECO:0000256" key="1">
    <source>
        <dbReference type="ARBA" id="ARBA00004442"/>
    </source>
</evidence>
<feature type="signal peptide" evidence="6">
    <location>
        <begin position="1"/>
        <end position="27"/>
    </location>
</feature>
<dbReference type="InterPro" id="IPR051692">
    <property type="entry name" value="OMP-like"/>
</dbReference>
<dbReference type="OrthoDB" id="7863077at2"/>
<dbReference type="Gene3D" id="2.40.160.20">
    <property type="match status" value="1"/>
</dbReference>
<dbReference type="InterPro" id="IPR011250">
    <property type="entry name" value="OMP/PagP_B-barrel"/>
</dbReference>
<evidence type="ECO:0000313" key="9">
    <source>
        <dbReference type="Proteomes" id="UP000031643"/>
    </source>
</evidence>
<dbReference type="STRING" id="1384459.GL4_2641"/>
<dbReference type="HOGENOM" id="CLU_037100_0_1_5"/>
<evidence type="ECO:0000256" key="3">
    <source>
        <dbReference type="ARBA" id="ARBA00023136"/>
    </source>
</evidence>
<gene>
    <name evidence="8" type="ORF">GL4_2641</name>
</gene>
<keyword evidence="3" id="KW-0472">Membrane</keyword>
<dbReference type="RefSeq" id="WP_052464496.1">
    <property type="nucleotide sequence ID" value="NZ_AP014648.1"/>
</dbReference>
<name>A0A0A8K591_9HYPH</name>
<proteinExistence type="inferred from homology"/>
<dbReference type="PANTHER" id="PTHR34001">
    <property type="entry name" value="BLL7405 PROTEIN"/>
    <property type="match status" value="1"/>
</dbReference>
<dbReference type="PANTHER" id="PTHR34001:SF3">
    <property type="entry name" value="BLL7405 PROTEIN"/>
    <property type="match status" value="1"/>
</dbReference>
<dbReference type="GO" id="GO:0009279">
    <property type="term" value="C:cell outer membrane"/>
    <property type="evidence" value="ECO:0007669"/>
    <property type="project" value="UniProtKB-SubCell"/>
</dbReference>
<evidence type="ECO:0000256" key="4">
    <source>
        <dbReference type="ARBA" id="ARBA00023237"/>
    </source>
</evidence>
<dbReference type="EMBL" id="AP014648">
    <property type="protein sequence ID" value="BAQ18075.1"/>
    <property type="molecule type" value="Genomic_DNA"/>
</dbReference>
<evidence type="ECO:0000256" key="2">
    <source>
        <dbReference type="ARBA" id="ARBA00022729"/>
    </source>
</evidence>
<dbReference type="InterPro" id="IPR027385">
    <property type="entry name" value="Beta-barrel_OMP"/>
</dbReference>